<accession>A0A7J7NVC7</accession>
<evidence type="ECO:0000259" key="1">
    <source>
        <dbReference type="Pfam" id="PF17245"/>
    </source>
</evidence>
<dbReference type="Pfam" id="PF17246">
    <property type="entry name" value="CDC24_OB1"/>
    <property type="match status" value="1"/>
</dbReference>
<evidence type="ECO:0000259" key="2">
    <source>
        <dbReference type="Pfam" id="PF17246"/>
    </source>
</evidence>
<reference evidence="3 4" key="1">
    <citation type="journal article" date="2020" name="IScience">
        <title>Genome Sequencing of the Endangered Kingdonia uniflora (Circaeasteraceae, Ranunculales) Reveals Potential Mechanisms of Evolutionary Specialization.</title>
        <authorList>
            <person name="Sun Y."/>
            <person name="Deng T."/>
            <person name="Zhang A."/>
            <person name="Moore M.J."/>
            <person name="Landis J.B."/>
            <person name="Lin N."/>
            <person name="Zhang H."/>
            <person name="Zhang X."/>
            <person name="Huang J."/>
            <person name="Zhang X."/>
            <person name="Sun H."/>
            <person name="Wang H."/>
        </authorList>
    </citation>
    <scope>NUCLEOTIDE SEQUENCE [LARGE SCALE GENOMIC DNA]</scope>
    <source>
        <strain evidence="3">TB1705</strain>
        <tissue evidence="3">Leaf</tissue>
    </source>
</reference>
<feature type="domain" description="Cell division control protein 24 OB" evidence="2">
    <location>
        <begin position="27"/>
        <end position="150"/>
    </location>
</feature>
<dbReference type="OrthoDB" id="10265890at2759"/>
<sequence length="446" mass="49877">MASSKHLKLIDEDGDIAMEDQEEEDVFLQFVDYARSVLSPEENHNVLGVYNNSGPSWSWIVSRILKACSVYSSGVTAAILLSDLSQVWYEQYKTGAPKRRPDCITQLKKKHRRSKLPNTVTIDSIYEKNFLSMTSILEVVVVDVFLLPGTDIYILSLGDFWSSSTIDLYLHRRYYDLVNPKSPDNGILRKGREIFLTGCCLRSNRESIYSRLLPTEYLVILLDENEDEDALLLGAQFCSDSFSSISLDTVTDRASYSFYARIVSIGELEIQGTFGSLQRKQITLVDSDGAKIKFLLWGEQVILANLFSTGSMLAVDIPFIASPIESNIETCEEVCLEYGTATQLYLVPFIQQEEQICVAPTQNRYQGSRSLCASIPSQNLKVSQVTLPRDSQGTIDFSNYPFRVSCATSVLSNLLLLLLKNVMSHSLTAAFTSASSYTVGVKPFNC</sequence>
<evidence type="ECO:0008006" key="5">
    <source>
        <dbReference type="Google" id="ProtNLM"/>
    </source>
</evidence>
<dbReference type="InterPro" id="IPR035201">
    <property type="entry name" value="Cdc24_OB1"/>
</dbReference>
<evidence type="ECO:0000313" key="3">
    <source>
        <dbReference type="EMBL" id="KAF6170942.1"/>
    </source>
</evidence>
<organism evidence="3 4">
    <name type="scientific">Kingdonia uniflora</name>
    <dbReference type="NCBI Taxonomy" id="39325"/>
    <lineage>
        <taxon>Eukaryota</taxon>
        <taxon>Viridiplantae</taxon>
        <taxon>Streptophyta</taxon>
        <taxon>Embryophyta</taxon>
        <taxon>Tracheophyta</taxon>
        <taxon>Spermatophyta</taxon>
        <taxon>Magnoliopsida</taxon>
        <taxon>Ranunculales</taxon>
        <taxon>Circaeasteraceae</taxon>
        <taxon>Kingdonia</taxon>
    </lineage>
</organism>
<dbReference type="Pfam" id="PF17245">
    <property type="entry name" value="CDC24_OB2"/>
    <property type="match status" value="1"/>
</dbReference>
<keyword evidence="4" id="KW-1185">Reference proteome</keyword>
<name>A0A7J7NVC7_9MAGN</name>
<dbReference type="PANTHER" id="PTHR36033">
    <property type="entry name" value="NUCLEIC ACID-BINDING PROTEINS SUPERFAMILY"/>
    <property type="match status" value="1"/>
</dbReference>
<dbReference type="PANTHER" id="PTHR36033:SF1">
    <property type="entry name" value="NUCLEIC ACID-BINDING PROTEINS SUPERFAMILY"/>
    <property type="match status" value="1"/>
</dbReference>
<dbReference type="Proteomes" id="UP000541444">
    <property type="component" value="Unassembled WGS sequence"/>
</dbReference>
<gene>
    <name evidence="3" type="ORF">GIB67_014759</name>
</gene>
<dbReference type="AlphaFoldDB" id="A0A7J7NVC7"/>
<evidence type="ECO:0000313" key="4">
    <source>
        <dbReference type="Proteomes" id="UP000541444"/>
    </source>
</evidence>
<proteinExistence type="predicted"/>
<comment type="caution">
    <text evidence="3">The sequence shown here is derived from an EMBL/GenBank/DDBJ whole genome shotgun (WGS) entry which is preliminary data.</text>
</comment>
<dbReference type="InterPro" id="IPR035200">
    <property type="entry name" value="Cdc24_OB2"/>
</dbReference>
<protein>
    <recommendedName>
        <fullName evidence="5">Nucleic acid-binding proteins superfamily</fullName>
    </recommendedName>
</protein>
<dbReference type="EMBL" id="JACGCM010000554">
    <property type="protein sequence ID" value="KAF6170942.1"/>
    <property type="molecule type" value="Genomic_DNA"/>
</dbReference>
<feature type="domain" description="Cell division control protein 24 OB" evidence="1">
    <location>
        <begin position="157"/>
        <end position="288"/>
    </location>
</feature>